<dbReference type="SUPFAM" id="SSF56672">
    <property type="entry name" value="DNA/RNA polymerases"/>
    <property type="match status" value="1"/>
</dbReference>
<dbReference type="Pfam" id="PF03372">
    <property type="entry name" value="Exo_endo_phos"/>
    <property type="match status" value="1"/>
</dbReference>
<dbReference type="InterPro" id="IPR026960">
    <property type="entry name" value="RVT-Znf"/>
</dbReference>
<proteinExistence type="predicted"/>
<dbReference type="Pfam" id="PF13456">
    <property type="entry name" value="RVT_3"/>
    <property type="match status" value="1"/>
</dbReference>
<dbReference type="CDD" id="cd06222">
    <property type="entry name" value="RNase_H_like"/>
    <property type="match status" value="1"/>
</dbReference>
<feature type="domain" description="Reverse transcriptase" evidence="3">
    <location>
        <begin position="478"/>
        <end position="760"/>
    </location>
</feature>
<dbReference type="SUPFAM" id="SSF56219">
    <property type="entry name" value="DNase I-like"/>
    <property type="match status" value="1"/>
</dbReference>
<dbReference type="InterPro" id="IPR002156">
    <property type="entry name" value="RNaseH_domain"/>
</dbReference>
<dbReference type="PANTHER" id="PTHR33116:SF86">
    <property type="entry name" value="REVERSE TRANSCRIPTASE DOMAIN-CONTAINING PROTEIN"/>
    <property type="match status" value="1"/>
</dbReference>
<keyword evidence="4" id="KW-1185">Reference proteome</keyword>
<protein>
    <recommendedName>
        <fullName evidence="3">Reverse transcriptase domain-containing protein</fullName>
    </recommendedName>
</protein>
<reference evidence="5" key="1">
    <citation type="submission" date="2025-08" db="UniProtKB">
        <authorList>
            <consortium name="RefSeq"/>
        </authorList>
    </citation>
    <scope>IDENTIFICATION</scope>
    <source>
        <tissue evidence="5">Leaves</tissue>
    </source>
</reference>
<gene>
    <name evidence="5" type="primary">LOC140010558</name>
</gene>
<dbReference type="InterPro" id="IPR000477">
    <property type="entry name" value="RT_dom"/>
</dbReference>
<evidence type="ECO:0000313" key="4">
    <source>
        <dbReference type="Proteomes" id="UP001652660"/>
    </source>
</evidence>
<evidence type="ECO:0000313" key="5">
    <source>
        <dbReference type="RefSeq" id="XP_071913948.1"/>
    </source>
</evidence>
<dbReference type="Pfam" id="PF13966">
    <property type="entry name" value="zf-RVT"/>
    <property type="match status" value="1"/>
</dbReference>
<dbReference type="InterPro" id="IPR043502">
    <property type="entry name" value="DNA/RNA_pol_sf"/>
</dbReference>
<keyword evidence="1" id="KW-0175">Coiled coil</keyword>
<accession>A0ABM4V348</accession>
<dbReference type="CDD" id="cd01650">
    <property type="entry name" value="RT_nLTR_like"/>
    <property type="match status" value="1"/>
</dbReference>
<dbReference type="InterPro" id="IPR044730">
    <property type="entry name" value="RNase_H-like_dom_plant"/>
</dbReference>
<dbReference type="GeneID" id="140010558"/>
<organism evidence="4 5">
    <name type="scientific">Coffea arabica</name>
    <name type="common">Arabian coffee</name>
    <dbReference type="NCBI Taxonomy" id="13443"/>
    <lineage>
        <taxon>Eukaryota</taxon>
        <taxon>Viridiplantae</taxon>
        <taxon>Streptophyta</taxon>
        <taxon>Embryophyta</taxon>
        <taxon>Tracheophyta</taxon>
        <taxon>Spermatophyta</taxon>
        <taxon>Magnoliopsida</taxon>
        <taxon>eudicotyledons</taxon>
        <taxon>Gunneridae</taxon>
        <taxon>Pentapetalae</taxon>
        <taxon>asterids</taxon>
        <taxon>lamiids</taxon>
        <taxon>Gentianales</taxon>
        <taxon>Rubiaceae</taxon>
        <taxon>Ixoroideae</taxon>
        <taxon>Gardenieae complex</taxon>
        <taxon>Bertiereae - Coffeeae clade</taxon>
        <taxon>Coffeeae</taxon>
        <taxon>Coffea</taxon>
    </lineage>
</organism>
<evidence type="ECO:0000256" key="2">
    <source>
        <dbReference type="SAM" id="MobiDB-lite"/>
    </source>
</evidence>
<evidence type="ECO:0000259" key="3">
    <source>
        <dbReference type="PROSITE" id="PS50878"/>
    </source>
</evidence>
<feature type="coiled-coil region" evidence="1">
    <location>
        <begin position="294"/>
        <end position="336"/>
    </location>
</feature>
<evidence type="ECO:0000256" key="1">
    <source>
        <dbReference type="SAM" id="Coils"/>
    </source>
</evidence>
<feature type="compositionally biased region" description="Basic and acidic residues" evidence="2">
    <location>
        <begin position="1206"/>
        <end position="1218"/>
    </location>
</feature>
<name>A0ABM4V348_COFAR</name>
<dbReference type="Gene3D" id="3.60.10.10">
    <property type="entry name" value="Endonuclease/exonuclease/phosphatase"/>
    <property type="match status" value="1"/>
</dbReference>
<dbReference type="Pfam" id="PF00078">
    <property type="entry name" value="RVT_1"/>
    <property type="match status" value="1"/>
</dbReference>
<feature type="region of interest" description="Disordered" evidence="2">
    <location>
        <begin position="1202"/>
        <end position="1225"/>
    </location>
</feature>
<dbReference type="InterPro" id="IPR005135">
    <property type="entry name" value="Endo/exonuclease/phosphatase"/>
</dbReference>
<dbReference type="PANTHER" id="PTHR33116">
    <property type="entry name" value="REVERSE TRANSCRIPTASE ZINC-BINDING DOMAIN-CONTAINING PROTEIN-RELATED-RELATED"/>
    <property type="match status" value="1"/>
</dbReference>
<dbReference type="PROSITE" id="PS50878">
    <property type="entry name" value="RT_POL"/>
    <property type="match status" value="1"/>
</dbReference>
<dbReference type="Proteomes" id="UP001652660">
    <property type="component" value="Chromosome 7c"/>
</dbReference>
<dbReference type="InterPro" id="IPR036691">
    <property type="entry name" value="Endo/exonu/phosph_ase_sf"/>
</dbReference>
<dbReference type="RefSeq" id="XP_071913948.1">
    <property type="nucleotide sequence ID" value="XM_072057847.1"/>
</dbReference>
<sequence>MRVLVWNCQGAGSPLTVPHLKEENRLLSPSIIFLSETKNRKGYMEKVKKRLNFDNSFIVEAMNKSGGMALLWTNDVKISEVQGTAFTIEAKVEDEEKKESWWFIGIYASCDCQIRKGQWEVLKRRKAGWGDKWMIMGDFNDITSNEEKWGGRMRDNRTFHDFKKFINENQLMDIGFEGKPWTWSNNWNGNGEIKERLDRCLCSIEWSQCYEEAKCSHIESHASDHSMLVLDTLKDRKKRKKRFQFDKRWLQHDGIQEVVKEAWNTPCEGTKWFKVQQKIRNCRVELLKWSSSKKENSMERIKWCKNQIEELKESEVENKRQKIQEVKGMLKIAYEEEEAYWIQKARVRWLKEGNKNTQFFHATVKGRRRRNRLQKMKKSNGEWTETEEEVGKEVATYYKELFKSSGSGELDEILEGIPVSITEQMNRELTKRVDEKEIKAAFFSMDPYKAPGNDGMSPLFFQKFWSIIHKDLVSAIQGFFNNSVLLKAMNHTVISLIPKVSCPTEIKQYRPISLCQVVYKALAKILVNRLKPFLSRCISKSQSAFVPGRQILDNVMLSHELIHFLKNKRHGRVGSMAVKLDMSKAYDRVEWGFLKAIMAKMGFCTKWIEWITTCISSVTYSFNINGEHREYITPSRGIRQGDPLSPYLFLLCSEGLSHLLQKAKRGKELTGVKISRGAPAITHLFFADDSLIFCKANSQEAGKLMQILKVYEEATGPLINMDKSSVFFSKNTTQPVRHEVCQTMGAIQQVGQGKYLGLPMIITKSKEQVFGFIRNSIDNKLLGWKNKLLSQAGKEIMLKAVAMAMPTYTMSCFRLHTKLCRDISAKMADYWWGESEGKKKMHWIGWRKMTEKKSTGGMGFRDLQKFNKALLAKQVWRLITQPNLLVSKVLKAKYYPKEPIFNCNVPRNASWLWQSLSTAIKDVQIGSRRKVGNGKSTRIWDDNWIPDRPSGKPTSAKPQGCHLQFVSELMINSRWNTVLIFRIFNSQDAERILKIPISLTGKEDSYYWMHSQNGQYTVQSGYKIWMKEENLEGIRRRENTGTSYEGSMSNTWKTLWKQKVSQKLKVFIWKCLHGGLPVRAEIHRRTRQGNPFCTGCGEKEETLEHLLIQCKKAKEIWKMAPVQWDGIMELSDCFIRWWIAIGEAQQDRGREDQVNLTINILWQIWKARNDREFNHKEREPHKIIQRAMKEWIEFDEANKGKVARKNTQETEIQQRTEPEPGQNESHTSLMIKIHTHQDKSQAIVGIGITATDSMGQIQAGWALRERLSTEPIQDQAVAVRLALLNAISQGWSSIRVELDNKELMECINGSRHCNHMMATLIEDIQFISNQFHKCSFSFANTGKVGSIKLSLHALTIWIDEEWVNPTLRC</sequence>